<dbReference type="PROSITE" id="PS50106">
    <property type="entry name" value="PDZ"/>
    <property type="match status" value="1"/>
</dbReference>
<evidence type="ECO:0000259" key="2">
    <source>
        <dbReference type="PROSITE" id="PS50106"/>
    </source>
</evidence>
<comment type="caution">
    <text evidence="3">The sequence shown here is derived from an EMBL/GenBank/DDBJ whole genome shotgun (WGS) entry which is preliminary data.</text>
</comment>
<feature type="transmembrane region" description="Helical" evidence="1">
    <location>
        <begin position="12"/>
        <end position="33"/>
    </location>
</feature>
<keyword evidence="1" id="KW-1133">Transmembrane helix</keyword>
<accession>A0ABV8VRH3</accession>
<feature type="transmembrane region" description="Helical" evidence="1">
    <location>
        <begin position="99"/>
        <end position="121"/>
    </location>
</feature>
<sequence length="399" mass="45496">MDWMIEIGYALLRMLAQPLLYVMILLLLISGYFRIKNDRRYFGRKVFPYLHEMKGTLDLSIIGSVVLSAFALVLGFVFTMPMLYVIAICVTIVTCMRRFLFLSGSYTIGITYLICFVLSMYMSEYVKTDWTTSFQQINFTYIPLLLAILLVIEGIMLFRVKAIDTFPEITMSLRGKYLGRHRIKKMVFIPFIGLLPSGLIESFDWWPVIALGDETYGLVVIPLFIGAEHAVRNAIPKLGAKWIATKLFLLATMMILLTVMTYFYPSFVWVSVLVAIVGRFLIQYGFRLYDQNQAPIFQLGNEGVLVLGVLPHSTAAELSIEPGEKILKVNGMGVNTEREFYDAVQVNRAFCKLAIQDYQGETRFAQTALFEDDHHELGILFVKEKYKKKAVSSEINVKG</sequence>
<evidence type="ECO:0000313" key="3">
    <source>
        <dbReference type="EMBL" id="MFC4387059.1"/>
    </source>
</evidence>
<keyword evidence="1" id="KW-0812">Transmembrane</keyword>
<feature type="transmembrane region" description="Helical" evidence="1">
    <location>
        <begin position="263"/>
        <end position="282"/>
    </location>
</feature>
<feature type="transmembrane region" description="Helical" evidence="1">
    <location>
        <begin position="61"/>
        <end position="87"/>
    </location>
</feature>
<reference evidence="4" key="1">
    <citation type="journal article" date="2019" name="Int. J. Syst. Evol. Microbiol.">
        <title>The Global Catalogue of Microorganisms (GCM) 10K type strain sequencing project: providing services to taxonomists for standard genome sequencing and annotation.</title>
        <authorList>
            <consortium name="The Broad Institute Genomics Platform"/>
            <consortium name="The Broad Institute Genome Sequencing Center for Infectious Disease"/>
            <person name="Wu L."/>
            <person name="Ma J."/>
        </authorList>
    </citation>
    <scope>NUCLEOTIDE SEQUENCE [LARGE SCALE GENOMIC DNA]</scope>
    <source>
        <strain evidence="4">KACC 14058</strain>
    </source>
</reference>
<dbReference type="Gene3D" id="2.30.42.10">
    <property type="match status" value="1"/>
</dbReference>
<dbReference type="RefSeq" id="WP_390196401.1">
    <property type="nucleotide sequence ID" value="NZ_JBHSDV010000001.1"/>
</dbReference>
<gene>
    <name evidence="3" type="ORF">ACFOZ1_04470</name>
</gene>
<feature type="domain" description="PDZ" evidence="2">
    <location>
        <begin position="269"/>
        <end position="334"/>
    </location>
</feature>
<name>A0ABV8VRH3_9BACI</name>
<feature type="transmembrane region" description="Helical" evidence="1">
    <location>
        <begin position="183"/>
        <end position="200"/>
    </location>
</feature>
<dbReference type="InterPro" id="IPR036034">
    <property type="entry name" value="PDZ_sf"/>
</dbReference>
<dbReference type="Proteomes" id="UP001595880">
    <property type="component" value="Unassembled WGS sequence"/>
</dbReference>
<proteinExistence type="predicted"/>
<evidence type="ECO:0000313" key="4">
    <source>
        <dbReference type="Proteomes" id="UP001595880"/>
    </source>
</evidence>
<organism evidence="3 4">
    <name type="scientific">Gracilibacillus marinus</name>
    <dbReference type="NCBI Taxonomy" id="630535"/>
    <lineage>
        <taxon>Bacteria</taxon>
        <taxon>Bacillati</taxon>
        <taxon>Bacillota</taxon>
        <taxon>Bacilli</taxon>
        <taxon>Bacillales</taxon>
        <taxon>Bacillaceae</taxon>
        <taxon>Gracilibacillus</taxon>
    </lineage>
</organism>
<dbReference type="InterPro" id="IPR001478">
    <property type="entry name" value="PDZ"/>
</dbReference>
<keyword evidence="4" id="KW-1185">Reference proteome</keyword>
<dbReference type="EMBL" id="JBHSDV010000001">
    <property type="protein sequence ID" value="MFC4387059.1"/>
    <property type="molecule type" value="Genomic_DNA"/>
</dbReference>
<feature type="transmembrane region" description="Helical" evidence="1">
    <location>
        <begin position="206"/>
        <end position="226"/>
    </location>
</feature>
<protein>
    <recommendedName>
        <fullName evidence="2">PDZ domain-containing protein</fullName>
    </recommendedName>
</protein>
<dbReference type="SUPFAM" id="SSF50156">
    <property type="entry name" value="PDZ domain-like"/>
    <property type="match status" value="1"/>
</dbReference>
<keyword evidence="1" id="KW-0472">Membrane</keyword>
<evidence type="ECO:0000256" key="1">
    <source>
        <dbReference type="SAM" id="Phobius"/>
    </source>
</evidence>
<feature type="transmembrane region" description="Helical" evidence="1">
    <location>
        <begin position="141"/>
        <end position="162"/>
    </location>
</feature>